<protein>
    <submittedName>
        <fullName evidence="1">Uncharacterized protein</fullName>
    </submittedName>
</protein>
<dbReference type="RefSeq" id="XP_037170569.1">
    <property type="nucleotide sequence ID" value="XM_037301990.1"/>
</dbReference>
<evidence type="ECO:0000313" key="1">
    <source>
        <dbReference type="EMBL" id="KAF6241329.1"/>
    </source>
</evidence>
<name>A0A8H6G6K9_9LECA</name>
<proteinExistence type="predicted"/>
<dbReference type="Proteomes" id="UP000578531">
    <property type="component" value="Unassembled WGS sequence"/>
</dbReference>
<dbReference type="EMBL" id="JACCJC010000001">
    <property type="protein sequence ID" value="KAF6241329.1"/>
    <property type="molecule type" value="Genomic_DNA"/>
</dbReference>
<reference evidence="1 2" key="1">
    <citation type="journal article" date="2020" name="Genomics">
        <title>Complete, high-quality genomes from long-read metagenomic sequencing of two wolf lichen thalli reveals enigmatic genome architecture.</title>
        <authorList>
            <person name="McKenzie S.K."/>
            <person name="Walston R.F."/>
            <person name="Allen J.L."/>
        </authorList>
    </citation>
    <scope>NUCLEOTIDE SEQUENCE [LARGE SCALE GENOMIC DNA]</scope>
    <source>
        <strain evidence="1">WasteWater2</strain>
    </source>
</reference>
<dbReference type="AlphaFoldDB" id="A0A8H6G6K9"/>
<organism evidence="1 2">
    <name type="scientific">Letharia columbiana</name>
    <dbReference type="NCBI Taxonomy" id="112416"/>
    <lineage>
        <taxon>Eukaryota</taxon>
        <taxon>Fungi</taxon>
        <taxon>Dikarya</taxon>
        <taxon>Ascomycota</taxon>
        <taxon>Pezizomycotina</taxon>
        <taxon>Lecanoromycetes</taxon>
        <taxon>OSLEUM clade</taxon>
        <taxon>Lecanoromycetidae</taxon>
        <taxon>Lecanorales</taxon>
        <taxon>Lecanorineae</taxon>
        <taxon>Parmeliaceae</taxon>
        <taxon>Letharia</taxon>
    </lineage>
</organism>
<dbReference type="GeneID" id="59281719"/>
<keyword evidence="2" id="KW-1185">Reference proteome</keyword>
<evidence type="ECO:0000313" key="2">
    <source>
        <dbReference type="Proteomes" id="UP000578531"/>
    </source>
</evidence>
<comment type="caution">
    <text evidence="1">The sequence shown here is derived from an EMBL/GenBank/DDBJ whole genome shotgun (WGS) entry which is preliminary data.</text>
</comment>
<gene>
    <name evidence="1" type="ORF">HO173_000039</name>
</gene>
<sequence>MIGLLGTLMQVKDLESLKIAQFSFLTSLLVLPRTHGQTRLDSWSRCRRGAMEGLYTFLSSPFPPTLYAKQSSSGILVKL</sequence>
<accession>A0A8H6G6K9</accession>